<dbReference type="PRINTS" id="PR00420">
    <property type="entry name" value="RNGMNOXGNASE"/>
</dbReference>
<dbReference type="GO" id="GO:0004497">
    <property type="term" value="F:monooxygenase activity"/>
    <property type="evidence" value="ECO:0007669"/>
    <property type="project" value="UniProtKB-KW"/>
</dbReference>
<evidence type="ECO:0000256" key="7">
    <source>
        <dbReference type="SAM" id="MobiDB-lite"/>
    </source>
</evidence>
<dbReference type="PANTHER" id="PTHR13789">
    <property type="entry name" value="MONOOXYGENASE"/>
    <property type="match status" value="1"/>
</dbReference>
<keyword evidence="4" id="KW-0274">FAD</keyword>
<keyword evidence="3" id="KW-0285">Flavoprotein</keyword>
<protein>
    <recommendedName>
        <fullName evidence="8">FAD-binding domain-containing protein</fullName>
    </recommendedName>
</protein>
<keyword evidence="5" id="KW-0560">Oxidoreductase</keyword>
<dbReference type="InterPro" id="IPR002938">
    <property type="entry name" value="FAD-bd"/>
</dbReference>
<reference evidence="9" key="2">
    <citation type="submission" date="2023-06" db="EMBL/GenBank/DDBJ databases">
        <authorList>
            <consortium name="Lawrence Berkeley National Laboratory"/>
            <person name="Mondo S.J."/>
            <person name="Hensen N."/>
            <person name="Bonometti L."/>
            <person name="Westerberg I."/>
            <person name="Brannstrom I.O."/>
            <person name="Guillou S."/>
            <person name="Cros-Aarteil S."/>
            <person name="Calhoun S."/>
            <person name="Haridas S."/>
            <person name="Kuo A."/>
            <person name="Pangilinan J."/>
            <person name="Riley R."/>
            <person name="Labutti K."/>
            <person name="Andreopoulos B."/>
            <person name="Lipzen A."/>
            <person name="Chen C."/>
            <person name="Yanf M."/>
            <person name="Daum C."/>
            <person name="Ng V."/>
            <person name="Clum A."/>
            <person name="Steindorff A."/>
            <person name="Ohm R."/>
            <person name="Martin F."/>
            <person name="Silar P."/>
            <person name="Natvig D."/>
            <person name="Lalanne C."/>
            <person name="Gautier V."/>
            <person name="Ament-Velasquez S.L."/>
            <person name="Kruys A."/>
            <person name="Hutchinson M.I."/>
            <person name="Powell A.J."/>
            <person name="Barry K."/>
            <person name="Miller A.N."/>
            <person name="Grigoriev I.V."/>
            <person name="Debuchy R."/>
            <person name="Gladieux P."/>
            <person name="Thoren M.H."/>
            <person name="Johannesson H."/>
        </authorList>
    </citation>
    <scope>NUCLEOTIDE SEQUENCE</scope>
    <source>
        <strain evidence="9">PSN324</strain>
    </source>
</reference>
<gene>
    <name evidence="9" type="ORF">QBC42DRAFT_267415</name>
</gene>
<comment type="cofactor">
    <cofactor evidence="1">
        <name>FAD</name>
        <dbReference type="ChEBI" id="CHEBI:57692"/>
    </cofactor>
</comment>
<dbReference type="InterPro" id="IPR036188">
    <property type="entry name" value="FAD/NAD-bd_sf"/>
</dbReference>
<dbReference type="InterPro" id="IPR050493">
    <property type="entry name" value="FAD-dep_Monooxygenase_BioMet"/>
</dbReference>
<evidence type="ECO:0000256" key="5">
    <source>
        <dbReference type="ARBA" id="ARBA00023002"/>
    </source>
</evidence>
<evidence type="ECO:0000256" key="1">
    <source>
        <dbReference type="ARBA" id="ARBA00001974"/>
    </source>
</evidence>
<evidence type="ECO:0000313" key="10">
    <source>
        <dbReference type="Proteomes" id="UP001321749"/>
    </source>
</evidence>
<evidence type="ECO:0000256" key="2">
    <source>
        <dbReference type="ARBA" id="ARBA00007992"/>
    </source>
</evidence>
<evidence type="ECO:0000313" key="9">
    <source>
        <dbReference type="EMBL" id="KAK4462686.1"/>
    </source>
</evidence>
<organism evidence="9 10">
    <name type="scientific">Cladorrhinum samala</name>
    <dbReference type="NCBI Taxonomy" id="585594"/>
    <lineage>
        <taxon>Eukaryota</taxon>
        <taxon>Fungi</taxon>
        <taxon>Dikarya</taxon>
        <taxon>Ascomycota</taxon>
        <taxon>Pezizomycotina</taxon>
        <taxon>Sordariomycetes</taxon>
        <taxon>Sordariomycetidae</taxon>
        <taxon>Sordariales</taxon>
        <taxon>Podosporaceae</taxon>
        <taxon>Cladorrhinum</taxon>
    </lineage>
</organism>
<evidence type="ECO:0000256" key="3">
    <source>
        <dbReference type="ARBA" id="ARBA00022630"/>
    </source>
</evidence>
<dbReference type="EMBL" id="MU864969">
    <property type="protein sequence ID" value="KAK4462686.1"/>
    <property type="molecule type" value="Genomic_DNA"/>
</dbReference>
<dbReference type="PANTHER" id="PTHR13789:SF315">
    <property type="entry name" value="FAD-DEPENDENT MONOOXYGENASE MDPD"/>
    <property type="match status" value="1"/>
</dbReference>
<feature type="domain" description="FAD-binding" evidence="8">
    <location>
        <begin position="59"/>
        <end position="414"/>
    </location>
</feature>
<dbReference type="Gene3D" id="3.50.50.60">
    <property type="entry name" value="FAD/NAD(P)-binding domain"/>
    <property type="match status" value="1"/>
</dbReference>
<dbReference type="SUPFAM" id="SSF51905">
    <property type="entry name" value="FAD/NAD(P)-binding domain"/>
    <property type="match status" value="1"/>
</dbReference>
<evidence type="ECO:0000256" key="4">
    <source>
        <dbReference type="ARBA" id="ARBA00022827"/>
    </source>
</evidence>
<sequence>MSVNGNGVNGHGANGHSIPTTPTPQGASSTTGISQERLEDAARRGIDPVVMRYPETGINVLVAGAGIGGLTCALECWRKGHNVRVLDRLPGPVWTGDNIQVQPSAILVLRHWPDMGYQVENDHYDVKMHYYRQGEPGEEPELIWGPKPPQFNEPDDPLVQNRRGFPSVNCHSRIKLYKAFLEQAERVGIKVEWNAKVVEFWEDVEQGIGGVLLENGQKRAGDIVIAADGLRTKSSGIVPGMPKDLVSSGMACFRAGYPVEYALKDPWVQKMWNWKKGDQPSWQFWLGKPGAHAMTCLTHDLAFWNYLHPADENSTESWVPNVDPAVVVAHMEKNSAIHPGIKAFIKTAPPNSVVNWVLKFRDPHEQWTSPGGRVVQVGDAAHAFLPTSGNGATQAIEDGVTLATCLQLAGKANAPNAARAYNKLRFERVACGQKMAFVNQQIKQFTDWERAREDPSYIRSRYPRWVWGHDPEAYAYEKFAEAYNHVITDGAVPLRNTNIPPGHKFVKWTMAEVLQQMKEGVDLSTAWDGDWS</sequence>
<accession>A0AAV9HPU3</accession>
<comment type="caution">
    <text evidence="9">The sequence shown here is derived from an EMBL/GenBank/DDBJ whole genome shotgun (WGS) entry which is preliminary data.</text>
</comment>
<evidence type="ECO:0000256" key="6">
    <source>
        <dbReference type="ARBA" id="ARBA00023033"/>
    </source>
</evidence>
<dbReference type="Pfam" id="PF01494">
    <property type="entry name" value="FAD_binding_3"/>
    <property type="match status" value="1"/>
</dbReference>
<evidence type="ECO:0000259" key="8">
    <source>
        <dbReference type="Pfam" id="PF01494"/>
    </source>
</evidence>
<dbReference type="AlphaFoldDB" id="A0AAV9HPU3"/>
<feature type="compositionally biased region" description="Polar residues" evidence="7">
    <location>
        <begin position="17"/>
        <end position="34"/>
    </location>
</feature>
<feature type="region of interest" description="Disordered" evidence="7">
    <location>
        <begin position="1"/>
        <end position="34"/>
    </location>
</feature>
<proteinExistence type="inferred from homology"/>
<reference evidence="9" key="1">
    <citation type="journal article" date="2023" name="Mol. Phylogenet. Evol.">
        <title>Genome-scale phylogeny and comparative genomics of the fungal order Sordariales.</title>
        <authorList>
            <person name="Hensen N."/>
            <person name="Bonometti L."/>
            <person name="Westerberg I."/>
            <person name="Brannstrom I.O."/>
            <person name="Guillou S."/>
            <person name="Cros-Aarteil S."/>
            <person name="Calhoun S."/>
            <person name="Haridas S."/>
            <person name="Kuo A."/>
            <person name="Mondo S."/>
            <person name="Pangilinan J."/>
            <person name="Riley R."/>
            <person name="LaButti K."/>
            <person name="Andreopoulos B."/>
            <person name="Lipzen A."/>
            <person name="Chen C."/>
            <person name="Yan M."/>
            <person name="Daum C."/>
            <person name="Ng V."/>
            <person name="Clum A."/>
            <person name="Steindorff A."/>
            <person name="Ohm R.A."/>
            <person name="Martin F."/>
            <person name="Silar P."/>
            <person name="Natvig D.O."/>
            <person name="Lalanne C."/>
            <person name="Gautier V."/>
            <person name="Ament-Velasquez S.L."/>
            <person name="Kruys A."/>
            <person name="Hutchinson M.I."/>
            <person name="Powell A.J."/>
            <person name="Barry K."/>
            <person name="Miller A.N."/>
            <person name="Grigoriev I.V."/>
            <person name="Debuchy R."/>
            <person name="Gladieux P."/>
            <person name="Hiltunen Thoren M."/>
            <person name="Johannesson H."/>
        </authorList>
    </citation>
    <scope>NUCLEOTIDE SEQUENCE</scope>
    <source>
        <strain evidence="9">PSN324</strain>
    </source>
</reference>
<dbReference type="Proteomes" id="UP001321749">
    <property type="component" value="Unassembled WGS sequence"/>
</dbReference>
<keyword evidence="10" id="KW-1185">Reference proteome</keyword>
<keyword evidence="6" id="KW-0503">Monooxygenase</keyword>
<name>A0AAV9HPU3_9PEZI</name>
<dbReference type="GO" id="GO:0071949">
    <property type="term" value="F:FAD binding"/>
    <property type="evidence" value="ECO:0007669"/>
    <property type="project" value="InterPro"/>
</dbReference>
<comment type="similarity">
    <text evidence="2">Belongs to the paxM FAD-dependent monooxygenase family.</text>
</comment>